<keyword evidence="1" id="KW-0378">Hydrolase</keyword>
<dbReference type="KEGG" id="hba:Hbal_2621"/>
<dbReference type="HOGENOM" id="CLU_012494_4_0_5"/>
<evidence type="ECO:0000313" key="5">
    <source>
        <dbReference type="Proteomes" id="UP000002745"/>
    </source>
</evidence>
<evidence type="ECO:0000259" key="3">
    <source>
        <dbReference type="Pfam" id="PF20434"/>
    </source>
</evidence>
<dbReference type="OrthoDB" id="9771666at2"/>
<feature type="chain" id="PRO_5002974210" evidence="2">
    <location>
        <begin position="26"/>
        <end position="341"/>
    </location>
</feature>
<sequence length="341" mass="37964">MKQIQFIKIACMLTSMTILPFSALAENNILLVDDGYTVSQRYEKNKEKYPEIEWPILSFQPGQTIQFDLAYKQTDQRTLHADIFRPSSEINNGGALLLVHGGGWRSGNKSHFYALANLLSARGYTVILPEYRLSIETPYPAGLLDINDAIHWAKQNCAQLGFNADKMAIGGASSGGHMASLIAYTSNSDIYKSKPDLDTSLVGLIDLDGVLDLTDPLAIKYENRMKEKSGLGLWFGGSMENKLTEWTQASPLEHIDANSPPTLIISSGQTRFTTGHQKVQEKLDKLDIANDFSSYDDILHTFWLFEPYASDVAKKIDQFLIQNTSINSPKSPAFQSDIRGE</sequence>
<dbReference type="Gene3D" id="3.40.50.1820">
    <property type="entry name" value="alpha/beta hydrolase"/>
    <property type="match status" value="1"/>
</dbReference>
<dbReference type="Pfam" id="PF20434">
    <property type="entry name" value="BD-FAE"/>
    <property type="match status" value="1"/>
</dbReference>
<reference evidence="5" key="1">
    <citation type="journal article" date="2011" name="J. Bacteriol.">
        <title>Genome sequences of eight morphologically diverse alphaproteobacteria.</title>
        <authorList>
            <consortium name="US DOE Joint Genome Institute"/>
            <person name="Brown P.J."/>
            <person name="Kysela D.T."/>
            <person name="Buechlein A."/>
            <person name="Hemmerich C."/>
            <person name="Brun Y.V."/>
        </authorList>
    </citation>
    <scope>NUCLEOTIDE SEQUENCE [LARGE SCALE GENOMIC DNA]</scope>
    <source>
        <strain evidence="5">ATCC 49814 / DSM 5838 / IFAM 1418</strain>
    </source>
</reference>
<protein>
    <submittedName>
        <fullName evidence="4">Esterase/lipase-like protein</fullName>
    </submittedName>
</protein>
<dbReference type="PANTHER" id="PTHR48081">
    <property type="entry name" value="AB HYDROLASE SUPERFAMILY PROTEIN C4A8.06C"/>
    <property type="match status" value="1"/>
</dbReference>
<proteinExistence type="predicted"/>
<dbReference type="STRING" id="582402.Hbal_2621"/>
<dbReference type="EMBL" id="CP001678">
    <property type="protein sequence ID" value="ACT60296.1"/>
    <property type="molecule type" value="Genomic_DNA"/>
</dbReference>
<feature type="signal peptide" evidence="2">
    <location>
        <begin position="1"/>
        <end position="25"/>
    </location>
</feature>
<evidence type="ECO:0000256" key="2">
    <source>
        <dbReference type="SAM" id="SignalP"/>
    </source>
</evidence>
<keyword evidence="2" id="KW-0732">Signal</keyword>
<accession>C6XPN1</accession>
<organism evidence="4 5">
    <name type="scientific">Hirschia baltica (strain ATCC 49814 / DSM 5838 / IFAM 1418)</name>
    <dbReference type="NCBI Taxonomy" id="582402"/>
    <lineage>
        <taxon>Bacteria</taxon>
        <taxon>Pseudomonadati</taxon>
        <taxon>Pseudomonadota</taxon>
        <taxon>Alphaproteobacteria</taxon>
        <taxon>Hyphomonadales</taxon>
        <taxon>Hyphomonadaceae</taxon>
        <taxon>Hirschia</taxon>
    </lineage>
</organism>
<evidence type="ECO:0000256" key="1">
    <source>
        <dbReference type="ARBA" id="ARBA00022801"/>
    </source>
</evidence>
<dbReference type="InterPro" id="IPR049492">
    <property type="entry name" value="BD-FAE-like_dom"/>
</dbReference>
<dbReference type="SUPFAM" id="SSF53474">
    <property type="entry name" value="alpha/beta-Hydrolases"/>
    <property type="match status" value="1"/>
</dbReference>
<dbReference type="eggNOG" id="COG0657">
    <property type="taxonomic scope" value="Bacteria"/>
</dbReference>
<gene>
    <name evidence="4" type="ordered locus">Hbal_2621</name>
</gene>
<feature type="domain" description="BD-FAE-like" evidence="3">
    <location>
        <begin position="82"/>
        <end position="267"/>
    </location>
</feature>
<dbReference type="RefSeq" id="WP_015828446.1">
    <property type="nucleotide sequence ID" value="NC_012982.1"/>
</dbReference>
<dbReference type="InterPro" id="IPR029058">
    <property type="entry name" value="AB_hydrolase_fold"/>
</dbReference>
<name>C6XPN1_HIRBI</name>
<dbReference type="GO" id="GO:0016787">
    <property type="term" value="F:hydrolase activity"/>
    <property type="evidence" value="ECO:0007669"/>
    <property type="project" value="UniProtKB-KW"/>
</dbReference>
<dbReference type="InterPro" id="IPR050300">
    <property type="entry name" value="GDXG_lipolytic_enzyme"/>
</dbReference>
<evidence type="ECO:0000313" key="4">
    <source>
        <dbReference type="EMBL" id="ACT60296.1"/>
    </source>
</evidence>
<keyword evidence="5" id="KW-1185">Reference proteome</keyword>
<dbReference type="Proteomes" id="UP000002745">
    <property type="component" value="Chromosome"/>
</dbReference>
<dbReference type="AlphaFoldDB" id="C6XPN1"/>